<sequence length="144" mass="16318">MSLLASRAVRVARTRLAHRNASTNHAGEHTNYPKEDFVTPFWRNALIAAGLVVAAYKYAPEPGKDVYLTRWIAMYTTPVGEWLKRSVSRAAAQEVEAENTRLMMSARRPLVHRYRYPQSFEQASPFVIGVGSQVQLDDVVVKRE</sequence>
<protein>
    <submittedName>
        <fullName evidence="1">Uncharacterized protein</fullName>
    </submittedName>
</protein>
<dbReference type="InterPro" id="IPR034444">
    <property type="entry name" value="Nuo17.8"/>
</dbReference>
<evidence type="ECO:0000313" key="1">
    <source>
        <dbReference type="EMBL" id="KAF7782478.1"/>
    </source>
</evidence>
<reference evidence="1 2" key="1">
    <citation type="journal article" name="Sci. Rep.">
        <title>Telomere-to-telomere assembled and centromere annotated genomes of the two main subspecies of the button mushroom Agaricus bisporus reveal especially polymorphic chromosome ends.</title>
        <authorList>
            <person name="Sonnenberg A.S.M."/>
            <person name="Sedaghat-Telgerd N."/>
            <person name="Lavrijssen B."/>
            <person name="Ohm R.A."/>
            <person name="Hendrickx P.M."/>
            <person name="Scholtmeijer K."/>
            <person name="Baars J.J.P."/>
            <person name="van Peer A."/>
        </authorList>
    </citation>
    <scope>NUCLEOTIDE SEQUENCE [LARGE SCALE GENOMIC DNA]</scope>
    <source>
        <strain evidence="1 2">H119_p4</strain>
    </source>
</reference>
<name>A0A8H7KJQ4_AGABI</name>
<dbReference type="PANTHER" id="PTHR42100:SF1">
    <property type="entry name" value="OXIDOREDUCTASE 178 KDA SUBUNIT, PUTATIVE (AFU_ORTHOLOGUE AFUA_8G04320)-RELATED"/>
    <property type="match status" value="1"/>
</dbReference>
<dbReference type="Proteomes" id="UP000629468">
    <property type="component" value="Unassembled WGS sequence"/>
</dbReference>
<organism evidence="1 2">
    <name type="scientific">Agaricus bisporus var. burnettii</name>
    <dbReference type="NCBI Taxonomy" id="192524"/>
    <lineage>
        <taxon>Eukaryota</taxon>
        <taxon>Fungi</taxon>
        <taxon>Dikarya</taxon>
        <taxon>Basidiomycota</taxon>
        <taxon>Agaricomycotina</taxon>
        <taxon>Agaricomycetes</taxon>
        <taxon>Agaricomycetidae</taxon>
        <taxon>Agaricales</taxon>
        <taxon>Agaricineae</taxon>
        <taxon>Agaricaceae</taxon>
        <taxon>Agaricus</taxon>
    </lineage>
</organism>
<proteinExistence type="predicted"/>
<dbReference type="PANTHER" id="PTHR42100">
    <property type="entry name" value="OXIDOREDUCTASE 178 KDA SUBUNIT, PUTATIVE (AFU_ORTHOLOGUE AFUA_8G04320)-RELATED"/>
    <property type="match status" value="1"/>
</dbReference>
<dbReference type="GO" id="GO:0005739">
    <property type="term" value="C:mitochondrion"/>
    <property type="evidence" value="ECO:0007669"/>
    <property type="project" value="InterPro"/>
</dbReference>
<evidence type="ECO:0000313" key="2">
    <source>
        <dbReference type="Proteomes" id="UP000629468"/>
    </source>
</evidence>
<comment type="caution">
    <text evidence="1">The sequence shown here is derived from an EMBL/GenBank/DDBJ whole genome shotgun (WGS) entry which is preliminary data.</text>
</comment>
<dbReference type="EMBL" id="JABXXO010000003">
    <property type="protein sequence ID" value="KAF7782478.1"/>
    <property type="molecule type" value="Genomic_DNA"/>
</dbReference>
<gene>
    <name evidence="1" type="ORF">Agabi119p4_1854</name>
</gene>
<accession>A0A8H7KJQ4</accession>
<dbReference type="AlphaFoldDB" id="A0A8H7KJQ4"/>